<reference evidence="1" key="2">
    <citation type="journal article" date="2015" name="Data Brief">
        <title>Shoot transcriptome of the giant reed, Arundo donax.</title>
        <authorList>
            <person name="Barrero R.A."/>
            <person name="Guerrero F.D."/>
            <person name="Moolhuijzen P."/>
            <person name="Goolsby J.A."/>
            <person name="Tidwell J."/>
            <person name="Bellgard S.E."/>
            <person name="Bellgard M.I."/>
        </authorList>
    </citation>
    <scope>NUCLEOTIDE SEQUENCE</scope>
    <source>
        <tissue evidence="1">Shoot tissue taken approximately 20 cm above the soil surface</tissue>
    </source>
</reference>
<organism evidence="1">
    <name type="scientific">Arundo donax</name>
    <name type="common">Giant reed</name>
    <name type="synonym">Donax arundinaceus</name>
    <dbReference type="NCBI Taxonomy" id="35708"/>
    <lineage>
        <taxon>Eukaryota</taxon>
        <taxon>Viridiplantae</taxon>
        <taxon>Streptophyta</taxon>
        <taxon>Embryophyta</taxon>
        <taxon>Tracheophyta</taxon>
        <taxon>Spermatophyta</taxon>
        <taxon>Magnoliopsida</taxon>
        <taxon>Liliopsida</taxon>
        <taxon>Poales</taxon>
        <taxon>Poaceae</taxon>
        <taxon>PACMAD clade</taxon>
        <taxon>Arundinoideae</taxon>
        <taxon>Arundineae</taxon>
        <taxon>Arundo</taxon>
    </lineage>
</organism>
<dbReference type="AlphaFoldDB" id="A0A0A8ZA20"/>
<sequence length="69" mass="7770">MQCSTLLMSVKRLKMSRVQTVPLKSSLPYHNILMSLKRPNNCLLTDPGITISLLWLGQRQLTSGHIGIH</sequence>
<accession>A0A0A8ZA20</accession>
<dbReference type="EMBL" id="GBRH01264325">
    <property type="protein sequence ID" value="JAD33570.1"/>
    <property type="molecule type" value="Transcribed_RNA"/>
</dbReference>
<name>A0A0A8ZA20_ARUDO</name>
<evidence type="ECO:0000313" key="1">
    <source>
        <dbReference type="EMBL" id="JAD33570.1"/>
    </source>
</evidence>
<proteinExistence type="predicted"/>
<reference evidence="1" key="1">
    <citation type="submission" date="2014-09" db="EMBL/GenBank/DDBJ databases">
        <authorList>
            <person name="Magalhaes I.L.F."/>
            <person name="Oliveira U."/>
            <person name="Santos F.R."/>
            <person name="Vidigal T.H.D.A."/>
            <person name="Brescovit A.D."/>
            <person name="Santos A.J."/>
        </authorList>
    </citation>
    <scope>NUCLEOTIDE SEQUENCE</scope>
    <source>
        <tissue evidence="1">Shoot tissue taken approximately 20 cm above the soil surface</tissue>
    </source>
</reference>
<protein>
    <submittedName>
        <fullName evidence="1">Uncharacterized protein</fullName>
    </submittedName>
</protein>